<dbReference type="AlphaFoldDB" id="A0AAJ5W9J9"/>
<dbReference type="GO" id="GO:0005975">
    <property type="term" value="P:carbohydrate metabolic process"/>
    <property type="evidence" value="ECO:0007669"/>
    <property type="project" value="UniProtKB-ARBA"/>
</dbReference>
<dbReference type="Proteomes" id="UP001214530">
    <property type="component" value="Chromosome"/>
</dbReference>
<evidence type="ECO:0000313" key="2">
    <source>
        <dbReference type="Proteomes" id="UP001214530"/>
    </source>
</evidence>
<dbReference type="EMBL" id="CP119313">
    <property type="protein sequence ID" value="WEK18837.1"/>
    <property type="molecule type" value="Genomic_DNA"/>
</dbReference>
<dbReference type="GO" id="GO:0004553">
    <property type="term" value="F:hydrolase activity, hydrolyzing O-glycosyl compounds"/>
    <property type="evidence" value="ECO:0007669"/>
    <property type="project" value="UniProtKB-ARBA"/>
</dbReference>
<dbReference type="SUPFAM" id="SSF49899">
    <property type="entry name" value="Concanavalin A-like lectins/glucanases"/>
    <property type="match status" value="1"/>
</dbReference>
<evidence type="ECO:0000313" key="1">
    <source>
        <dbReference type="EMBL" id="WEK18837.1"/>
    </source>
</evidence>
<reference evidence="1" key="1">
    <citation type="submission" date="2023-03" db="EMBL/GenBank/DDBJ databases">
        <title>Andean soil-derived lignocellulolytic bacterial consortium as a source of novel taxa and putative plastic-active enzymes.</title>
        <authorList>
            <person name="Diaz-Garcia L."/>
            <person name="Chuvochina M."/>
            <person name="Feuerriegel G."/>
            <person name="Bunk B."/>
            <person name="Sproer C."/>
            <person name="Streit W.R."/>
            <person name="Rodriguez L.M."/>
            <person name="Overmann J."/>
            <person name="Jimenez D.J."/>
        </authorList>
    </citation>
    <scope>NUCLEOTIDE SEQUENCE</scope>
    <source>
        <strain evidence="1">MAG 3858</strain>
    </source>
</reference>
<evidence type="ECO:0008006" key="3">
    <source>
        <dbReference type="Google" id="ProtNLM"/>
    </source>
</evidence>
<dbReference type="InterPro" id="IPR013320">
    <property type="entry name" value="ConA-like_dom_sf"/>
</dbReference>
<accession>A0AAJ5W9J9</accession>
<name>A0AAJ5W9J9_9SPHI</name>
<protein>
    <recommendedName>
        <fullName evidence="3">DUF2341 domain-containing protein</fullName>
    </recommendedName>
</protein>
<dbReference type="Pfam" id="PF13385">
    <property type="entry name" value="Laminin_G_3"/>
    <property type="match status" value="1"/>
</dbReference>
<proteinExistence type="predicted"/>
<sequence>MVYSIFWFKWMIILVFGVTVYGNAIAQSWMSGYNFRKKITIDKSMIQGKVNLLDFSVLIEMEDTELKQATGCVYMAQNNKELDISFATAAQSSVPINFQLDTYDALKGKLSCWVRINELIAEGKPGNNELYLYYGAKETHKPFSAESRATWTSAYQNVWHVNSDIVPATSRSANQSSGKDLIGNAGMSLTNFHQGKIGTAVRLNGITEAMHAAPDTEATVYITLWFKLNQIGVDQVILANDTLSGGYRIAVNPEGYIVFNTFETSGEFSRKSTMALLPDTWYYLGIMYNNQQKAIYINGEHRGGGGSIISAAKKGGQFSIGKSKQNDRYFNGMIDELRILHTERTGDWLLTEYRNQVNPAAFIHVSPQEINPIQTALANEFTGANGTSNWGDEGNWSYGKVPAPYANVIVKAGKELQTVTPVVVNSFILEPGARLSLGSDFEVNCKTQIGSSASIALNEEVRLVFKNDVVNNGSIILNQNTGTLVFNSNYALQTFTGSGTCTVSRLEVNMVSKEGIALLQGKLKVSRQVALIKGVLNSNGQLTISSTGPTDHASLLPIQNTSEANVIGNVIVQQFIDGDFSAPSTARGWWLLTSPVYQSVGTAKLYNLNAIQQSIFVTGPGGINNGFDPSPNNNATIYSHDQSLPGSLSQKYISIASMGTNVSVGKGFYVFSRGSREEPNAYIHQIQTTPFSNPRPYTLNYTGKLFTGELRIDLYNRDMGAEGDGYNLLGNPYASAILWGNLQKINVGPFIWVFDTKNNAYRVTDDPAYIIRPGAGFFVKVSNGSYSGTLTFTEQAKYIEAVPGFSRKLSTTRKETGLAQYDGKTRLKITLNKEDLSDDYILTLHPSGNNEINDADAAKIGEGYLSISGLATNGNKLSIDERATDTGRREIKLFVKGWTTGTYALKFNAVFNNNEQLTLIDHYLDMQYPIAAGESTYPFSMDTEVGRSYGTQRFSLLFEPLHKTTKPINEGTDKPFLFYPNPVNDLIYLKTVNQTWRNLKVLISTISGEIVWRNEVAILEPGIPVQLPCSQLIKGIYTLQLIDQTRNKIITSFKILKN</sequence>
<organism evidence="1 2">
    <name type="scientific">Candidatus Pedobacter colombiensis</name>
    <dbReference type="NCBI Taxonomy" id="3121371"/>
    <lineage>
        <taxon>Bacteria</taxon>
        <taxon>Pseudomonadati</taxon>
        <taxon>Bacteroidota</taxon>
        <taxon>Sphingobacteriia</taxon>
        <taxon>Sphingobacteriales</taxon>
        <taxon>Sphingobacteriaceae</taxon>
        <taxon>Pedobacter</taxon>
    </lineage>
</organism>
<gene>
    <name evidence="1" type="ORF">P0Y49_18845</name>
</gene>
<dbReference type="Gene3D" id="2.60.120.200">
    <property type="match status" value="1"/>
</dbReference>